<proteinExistence type="predicted"/>
<reference evidence="2 3" key="1">
    <citation type="submission" date="2024-08" db="EMBL/GenBank/DDBJ databases">
        <authorList>
            <person name="Cucini C."/>
            <person name="Frati F."/>
        </authorList>
    </citation>
    <scope>NUCLEOTIDE SEQUENCE [LARGE SCALE GENOMIC DNA]</scope>
</reference>
<evidence type="ECO:0000256" key="1">
    <source>
        <dbReference type="SAM" id="Phobius"/>
    </source>
</evidence>
<keyword evidence="3" id="KW-1185">Reference proteome</keyword>
<comment type="caution">
    <text evidence="2">The sequence shown here is derived from an EMBL/GenBank/DDBJ whole genome shotgun (WGS) entry which is preliminary data.</text>
</comment>
<protein>
    <submittedName>
        <fullName evidence="2">Uncharacterized protein</fullName>
    </submittedName>
</protein>
<evidence type="ECO:0000313" key="2">
    <source>
        <dbReference type="EMBL" id="CAL8138722.1"/>
    </source>
</evidence>
<keyword evidence="1" id="KW-1133">Transmembrane helix</keyword>
<keyword evidence="1" id="KW-0812">Transmembrane</keyword>
<keyword evidence="1" id="KW-0472">Membrane</keyword>
<dbReference type="EMBL" id="CAXLJM020000124">
    <property type="protein sequence ID" value="CAL8138722.1"/>
    <property type="molecule type" value="Genomic_DNA"/>
</dbReference>
<name>A0ABP1RXY3_9HEXA</name>
<evidence type="ECO:0000313" key="3">
    <source>
        <dbReference type="Proteomes" id="UP001642540"/>
    </source>
</evidence>
<sequence>MVKTESFLTKRRNEKISAYQKLGRHVCCKNDELGAGDLLDLDESYDQSLVKECFVDLTMLNRNAVNLEGGYYSKYFRTIDCLLCFKNVHTAPPDAVPSVNLICSHIRECGAPPETFEELQVNILLAIKTMGGLKGPMFEKLRLALEWLLSKTGIELIQEYELAQEVSQQLSEAIQMEDAATQTTFASSPQKRQTETVSRLAVLQPHVDPDQVPRLTASNMVWIFVMLLFGIYMVQV</sequence>
<organism evidence="2 3">
    <name type="scientific">Orchesella dallaii</name>
    <dbReference type="NCBI Taxonomy" id="48710"/>
    <lineage>
        <taxon>Eukaryota</taxon>
        <taxon>Metazoa</taxon>
        <taxon>Ecdysozoa</taxon>
        <taxon>Arthropoda</taxon>
        <taxon>Hexapoda</taxon>
        <taxon>Collembola</taxon>
        <taxon>Entomobryomorpha</taxon>
        <taxon>Entomobryoidea</taxon>
        <taxon>Orchesellidae</taxon>
        <taxon>Orchesellinae</taxon>
        <taxon>Orchesella</taxon>
    </lineage>
</organism>
<feature type="transmembrane region" description="Helical" evidence="1">
    <location>
        <begin position="215"/>
        <end position="234"/>
    </location>
</feature>
<accession>A0ABP1RXY3</accession>
<dbReference type="Proteomes" id="UP001642540">
    <property type="component" value="Unassembled WGS sequence"/>
</dbReference>
<gene>
    <name evidence="2" type="ORF">ODALV1_LOCUS27500</name>
</gene>